<feature type="region of interest" description="Disordered" evidence="1">
    <location>
        <begin position="1162"/>
        <end position="1357"/>
    </location>
</feature>
<feature type="region of interest" description="Disordered" evidence="1">
    <location>
        <begin position="418"/>
        <end position="478"/>
    </location>
</feature>
<feature type="region of interest" description="Disordered" evidence="1">
    <location>
        <begin position="66"/>
        <end position="100"/>
    </location>
</feature>
<gene>
    <name evidence="3" type="ORF">KFL_002570020</name>
</gene>
<organism evidence="3 4">
    <name type="scientific">Klebsormidium nitens</name>
    <name type="common">Green alga</name>
    <name type="synonym">Ulothrix nitens</name>
    <dbReference type="NCBI Taxonomy" id="105231"/>
    <lineage>
        <taxon>Eukaryota</taxon>
        <taxon>Viridiplantae</taxon>
        <taxon>Streptophyta</taxon>
        <taxon>Klebsormidiophyceae</taxon>
        <taxon>Klebsormidiales</taxon>
        <taxon>Klebsormidiaceae</taxon>
        <taxon>Klebsormidium</taxon>
    </lineage>
</organism>
<feature type="compositionally biased region" description="Polar residues" evidence="1">
    <location>
        <begin position="674"/>
        <end position="684"/>
    </location>
</feature>
<protein>
    <recommendedName>
        <fullName evidence="2">APO domain-containing protein</fullName>
    </recommendedName>
</protein>
<feature type="compositionally biased region" description="Basic residues" evidence="1">
    <location>
        <begin position="1346"/>
        <end position="1357"/>
    </location>
</feature>
<feature type="compositionally biased region" description="Acidic residues" evidence="1">
    <location>
        <begin position="506"/>
        <end position="534"/>
    </location>
</feature>
<keyword evidence="4" id="KW-1185">Reference proteome</keyword>
<feature type="region of interest" description="Disordered" evidence="1">
    <location>
        <begin position="503"/>
        <end position="707"/>
    </location>
</feature>
<feature type="compositionally biased region" description="Basic and acidic residues" evidence="1">
    <location>
        <begin position="1162"/>
        <end position="1245"/>
    </location>
</feature>
<feature type="domain" description="APO" evidence="2">
    <location>
        <begin position="756"/>
        <end position="860"/>
    </location>
</feature>
<dbReference type="Proteomes" id="UP000054558">
    <property type="component" value="Unassembled WGS sequence"/>
</dbReference>
<feature type="domain" description="APO" evidence="2">
    <location>
        <begin position="213"/>
        <end position="298"/>
    </location>
</feature>
<feature type="compositionally biased region" description="Basic and acidic residues" evidence="1">
    <location>
        <begin position="450"/>
        <end position="459"/>
    </location>
</feature>
<feature type="compositionally biased region" description="Basic and acidic residues" evidence="1">
    <location>
        <begin position="156"/>
        <end position="167"/>
    </location>
</feature>
<sequence length="1357" mass="153733">MPAACDIRFNAGRMAEVFRQRTGGRRFGELRLRTHPGSVFVVTVPNWGSSQVTHSRRHAPIRCAVQSDQSPSTFQERYGADTSESRTSTSDASDRWGKGTRFYVPERPPLDLTKMHGFMPRLGLEGGHEFPGGVMKKKKQKGLSDQQRRARRRETRAKNVADRRRETQMLPPPPEFTDEEKERVREAAQMVVKGMVIVWQYLPVLLYHLPVQVCRHCTELHVGPNGHSVRSCRGIGSEARQAAHEWRRARFEDILPISEAFHLWRRDAPPPSHKLQAQWGRVPAVMELCFQAGADVPGLVSSAVEQATGLHPTTRLKILGISKRALERPESENDVVAYPNDAVEVINEAREVLGFPEERPPGPHDDVQKVKRKPKLSFMLDEFRYLVKGDVEKQREKDRARLSDPEFLRRLEAAKRAGGELEREIDGGENGSPRMGGAIEGETEGGGFGELEHSRRDGEFDGDEAGTSGKTRRFWQETEEERVWRLVSERVKNEQRSYLAQLAGFEGEDGLGQDGEGLDDDSASEEEEGGEESADVVSAERTSDGGEVSNHYGEDSDGDLDGGDWNGDAVGGKDSDGENLGGENSDDEDSDDDFSDYDDEELEAERAYTLHHSAELETSRNSLPADVASSGAATSVSESTSGASPGPSNAADVSKPSPSLGVGEGGSHDGSQEGDPSSSQQEGNPPTGPLVSRIAWRKSPERRALRRARRAAREKVYAETVQGSLSLRQVAENVLLARQVVVDNLPEILQWYDALGCRFCSEVHVGPRGHRVRTCRGRQHPHRKGAHDWRPAGQDELFPPLETYHMDDVNALPPQHLEIYPLKEFDPEGNFLFRHEPERKWTRWPVIVEMCVQAGAQAPEEFLERTNEFERMYIEQGKVMHRDQFTQLYNMLGYEAPHGDDAWSEDGPKNVSKPAYVIPGREMPSRLGGTRHIRKEGATFEYQVVDRWVRAGLRYDDYEGLEEVSGEGLERVSVDGAGVRAEREDPKVLVYNGIELQAKRDGLRQVPRTNIIRLMERIKAEKEVGAENGTEAGETANGLVGEALSEVGSDESGPRSDVPLERLEAGVMGRESRSNGAAPLPGGFLPFPAIGVLRRATKMAKIKVAVALLGLLMASCLAVQVFADAWTAAGEEETRPSLGDVFEEDLVEGAHRDLLWEKRGKENERYKKKDRHDDKKDRYDDKKDRYEDKKDRYDDNKDRKNKRRDDGKDGRHLLSERKEHEEKSSYDNKENRYDNNKDRNENKDRKEKRREKRYGNEDRKENRDENKDREEKKYRPEKKRDEKKKRDNEGRHLLGEEYKYREEKNGYDDKNRDGKKRDGNKERDGKKRHENKERDGKKRNENKKRDDKRRRKHLVLL</sequence>
<dbReference type="PROSITE" id="PS51499">
    <property type="entry name" value="APO"/>
    <property type="match status" value="2"/>
</dbReference>
<feature type="compositionally biased region" description="Polar residues" evidence="1">
    <location>
        <begin position="66"/>
        <end position="75"/>
    </location>
</feature>
<name>A0A1Y1I4H1_KLENI</name>
<proteinExistence type="predicted"/>
<feature type="compositionally biased region" description="Basic and acidic residues" evidence="1">
    <location>
        <begin position="604"/>
        <end position="618"/>
    </location>
</feature>
<accession>A0A1Y1I4H1</accession>
<dbReference type="EMBL" id="DF237206">
    <property type="protein sequence ID" value="GAQ85834.1"/>
    <property type="molecule type" value="Genomic_DNA"/>
</dbReference>
<feature type="compositionally biased region" description="Basic and acidic residues" evidence="1">
    <location>
        <begin position="1253"/>
        <end position="1345"/>
    </location>
</feature>
<evidence type="ECO:0000256" key="1">
    <source>
        <dbReference type="SAM" id="MobiDB-lite"/>
    </source>
</evidence>
<feature type="region of interest" description="Disordered" evidence="1">
    <location>
        <begin position="127"/>
        <end position="180"/>
    </location>
</feature>
<dbReference type="OrthoDB" id="1926485at2759"/>
<feature type="compositionally biased region" description="Acidic residues" evidence="1">
    <location>
        <begin position="584"/>
        <end position="603"/>
    </location>
</feature>
<evidence type="ECO:0000313" key="4">
    <source>
        <dbReference type="Proteomes" id="UP000054558"/>
    </source>
</evidence>
<dbReference type="GO" id="GO:0003723">
    <property type="term" value="F:RNA binding"/>
    <property type="evidence" value="ECO:0007669"/>
    <property type="project" value="InterPro"/>
</dbReference>
<dbReference type="OMA" id="DDANINC"/>
<reference evidence="3 4" key="1">
    <citation type="journal article" date="2014" name="Nat. Commun.">
        <title>Klebsormidium flaccidum genome reveals primary factors for plant terrestrial adaptation.</title>
        <authorList>
            <person name="Hori K."/>
            <person name="Maruyama F."/>
            <person name="Fujisawa T."/>
            <person name="Togashi T."/>
            <person name="Yamamoto N."/>
            <person name="Seo M."/>
            <person name="Sato S."/>
            <person name="Yamada T."/>
            <person name="Mori H."/>
            <person name="Tajima N."/>
            <person name="Moriyama T."/>
            <person name="Ikeuchi M."/>
            <person name="Watanabe M."/>
            <person name="Wada H."/>
            <person name="Kobayashi K."/>
            <person name="Saito M."/>
            <person name="Masuda T."/>
            <person name="Sasaki-Sekimoto Y."/>
            <person name="Mashiguchi K."/>
            <person name="Awai K."/>
            <person name="Shimojima M."/>
            <person name="Masuda S."/>
            <person name="Iwai M."/>
            <person name="Nobusawa T."/>
            <person name="Narise T."/>
            <person name="Kondo S."/>
            <person name="Saito H."/>
            <person name="Sato R."/>
            <person name="Murakawa M."/>
            <person name="Ihara Y."/>
            <person name="Oshima-Yamada Y."/>
            <person name="Ohtaka K."/>
            <person name="Satoh M."/>
            <person name="Sonobe K."/>
            <person name="Ishii M."/>
            <person name="Ohtani R."/>
            <person name="Kanamori-Sato M."/>
            <person name="Honoki R."/>
            <person name="Miyazaki D."/>
            <person name="Mochizuki H."/>
            <person name="Umetsu J."/>
            <person name="Higashi K."/>
            <person name="Shibata D."/>
            <person name="Kamiya Y."/>
            <person name="Sato N."/>
            <person name="Nakamura Y."/>
            <person name="Tabata S."/>
            <person name="Ida S."/>
            <person name="Kurokawa K."/>
            <person name="Ohta H."/>
        </authorList>
    </citation>
    <scope>NUCLEOTIDE SEQUENCE [LARGE SCALE GENOMIC DNA]</scope>
    <source>
        <strain evidence="3 4">NIES-2285</strain>
    </source>
</reference>
<dbReference type="Pfam" id="PF05634">
    <property type="entry name" value="APO_RNA-bind"/>
    <property type="match status" value="2"/>
</dbReference>
<feature type="compositionally biased region" description="Polar residues" evidence="1">
    <location>
        <begin position="631"/>
        <end position="647"/>
    </location>
</feature>
<dbReference type="InterPro" id="IPR023342">
    <property type="entry name" value="APO_dom"/>
</dbReference>
<evidence type="ECO:0000313" key="3">
    <source>
        <dbReference type="EMBL" id="GAQ85834.1"/>
    </source>
</evidence>
<evidence type="ECO:0000259" key="2">
    <source>
        <dbReference type="PROSITE" id="PS51499"/>
    </source>
</evidence>